<evidence type="ECO:0000256" key="5">
    <source>
        <dbReference type="ARBA" id="ARBA00023242"/>
    </source>
</evidence>
<dbReference type="GO" id="GO:0005634">
    <property type="term" value="C:nucleus"/>
    <property type="evidence" value="ECO:0007669"/>
    <property type="project" value="UniProtKB-SubCell"/>
</dbReference>
<reference evidence="8" key="3">
    <citation type="submission" date="2016-07" db="EMBL/GenBank/DDBJ databases">
        <title>Evolution of pathogenesis and genome organization in the Tremellales.</title>
        <authorList>
            <person name="Cuomo C."/>
            <person name="Litvintseva A."/>
            <person name="Heitman J."/>
            <person name="Chen Y."/>
            <person name="Sun S."/>
            <person name="Springer D."/>
            <person name="Dromer F."/>
            <person name="Young S."/>
            <person name="Zeng Q."/>
            <person name="Chapman S."/>
            <person name="Gujja S."/>
            <person name="Saif S."/>
            <person name="Birren B."/>
        </authorList>
    </citation>
    <scope>NUCLEOTIDE SEQUENCE</scope>
    <source>
        <strain evidence="8">CBS 10737</strain>
    </source>
</reference>
<dbReference type="STRING" id="1296096.A0A1B9IDV5"/>
<dbReference type="PANTHER" id="PTHR47338">
    <property type="entry name" value="ZN(II)2CYS6 TRANSCRIPTION FACTOR (EUROFUNG)-RELATED"/>
    <property type="match status" value="1"/>
</dbReference>
<dbReference type="GO" id="GO:0006351">
    <property type="term" value="P:DNA-templated transcription"/>
    <property type="evidence" value="ECO:0007669"/>
    <property type="project" value="InterPro"/>
</dbReference>
<dbReference type="Pfam" id="PF04082">
    <property type="entry name" value="Fungal_trans"/>
    <property type="match status" value="1"/>
</dbReference>
<dbReference type="GeneID" id="30169564"/>
<keyword evidence="2" id="KW-0479">Metal-binding</keyword>
<dbReference type="PROSITE" id="PS50048">
    <property type="entry name" value="ZN2_CY6_FUNGAL_2"/>
    <property type="match status" value="1"/>
</dbReference>
<proteinExistence type="predicted"/>
<dbReference type="AlphaFoldDB" id="A0A1B9IDV5"/>
<dbReference type="InterPro" id="IPR036864">
    <property type="entry name" value="Zn2-C6_fun-type_DNA-bd_sf"/>
</dbReference>
<organism evidence="8">
    <name type="scientific">Kwoniella pini CBS 10737</name>
    <dbReference type="NCBI Taxonomy" id="1296096"/>
    <lineage>
        <taxon>Eukaryota</taxon>
        <taxon>Fungi</taxon>
        <taxon>Dikarya</taxon>
        <taxon>Basidiomycota</taxon>
        <taxon>Agaricomycotina</taxon>
        <taxon>Tremellomycetes</taxon>
        <taxon>Tremellales</taxon>
        <taxon>Cryptococcaceae</taxon>
        <taxon>Kwoniella</taxon>
    </lineage>
</organism>
<dbReference type="GO" id="GO:0003677">
    <property type="term" value="F:DNA binding"/>
    <property type="evidence" value="ECO:0007669"/>
    <property type="project" value="InterPro"/>
</dbReference>
<dbReference type="GO" id="GO:0008270">
    <property type="term" value="F:zinc ion binding"/>
    <property type="evidence" value="ECO:0007669"/>
    <property type="project" value="InterPro"/>
</dbReference>
<dbReference type="KEGG" id="kpin:30169564"/>
<dbReference type="Proteomes" id="UP000094020">
    <property type="component" value="Chromosome 1"/>
</dbReference>
<gene>
    <name evidence="8" type="ORF">I206_01195</name>
    <name evidence="9" type="ORF">I206_100132</name>
</gene>
<dbReference type="Gene3D" id="4.10.240.10">
    <property type="entry name" value="Zn(2)-C6 fungal-type DNA-binding domain"/>
    <property type="match status" value="1"/>
</dbReference>
<evidence type="ECO:0000313" key="9">
    <source>
        <dbReference type="EMBL" id="WWC66231.1"/>
    </source>
</evidence>
<dbReference type="CDD" id="cd12148">
    <property type="entry name" value="fungal_TF_MHR"/>
    <property type="match status" value="1"/>
</dbReference>
<dbReference type="InterPro" id="IPR007219">
    <property type="entry name" value="XnlR_reg_dom"/>
</dbReference>
<name>A0A1B9IDV5_9TREE</name>
<comment type="subcellular location">
    <subcellularLocation>
        <location evidence="1">Nucleus</location>
    </subcellularLocation>
</comment>
<dbReference type="SUPFAM" id="SSF57701">
    <property type="entry name" value="Zn2/Cys6 DNA-binding domain"/>
    <property type="match status" value="1"/>
</dbReference>
<feature type="region of interest" description="Disordered" evidence="6">
    <location>
        <begin position="70"/>
        <end position="113"/>
    </location>
</feature>
<evidence type="ECO:0000259" key="7">
    <source>
        <dbReference type="PROSITE" id="PS50048"/>
    </source>
</evidence>
<evidence type="ECO:0000313" key="8">
    <source>
        <dbReference type="EMBL" id="OCF53888.1"/>
    </source>
</evidence>
<keyword evidence="4" id="KW-0804">Transcription</keyword>
<dbReference type="Pfam" id="PF00172">
    <property type="entry name" value="Zn_clus"/>
    <property type="match status" value="1"/>
</dbReference>
<dbReference type="EMBL" id="KI894007">
    <property type="protein sequence ID" value="OCF53888.1"/>
    <property type="molecule type" value="Genomic_DNA"/>
</dbReference>
<evidence type="ECO:0000256" key="1">
    <source>
        <dbReference type="ARBA" id="ARBA00004123"/>
    </source>
</evidence>
<keyword evidence="5" id="KW-0539">Nucleus</keyword>
<feature type="domain" description="Zn(2)-C6 fungal-type" evidence="7">
    <location>
        <begin position="24"/>
        <end position="70"/>
    </location>
</feature>
<evidence type="ECO:0000256" key="4">
    <source>
        <dbReference type="ARBA" id="ARBA00023163"/>
    </source>
</evidence>
<dbReference type="InterPro" id="IPR001138">
    <property type="entry name" value="Zn2Cys6_DnaBD"/>
</dbReference>
<dbReference type="PANTHER" id="PTHR47338:SF29">
    <property type="entry name" value="ZN(2)-C6 FUNGAL-TYPE DOMAIN-CONTAINING PROTEIN"/>
    <property type="match status" value="1"/>
</dbReference>
<evidence type="ECO:0000256" key="6">
    <source>
        <dbReference type="SAM" id="MobiDB-lite"/>
    </source>
</evidence>
<evidence type="ECO:0000313" key="10">
    <source>
        <dbReference type="Proteomes" id="UP000094020"/>
    </source>
</evidence>
<evidence type="ECO:0000256" key="3">
    <source>
        <dbReference type="ARBA" id="ARBA00023015"/>
    </source>
</evidence>
<dbReference type="OrthoDB" id="39175at2759"/>
<reference evidence="9" key="2">
    <citation type="submission" date="2013-07" db="EMBL/GenBank/DDBJ databases">
        <authorList>
            <consortium name="The Broad Institute Genome Sequencing Platform"/>
            <person name="Cuomo C."/>
            <person name="Litvintseva A."/>
            <person name="Chen Y."/>
            <person name="Heitman J."/>
            <person name="Sun S."/>
            <person name="Springer D."/>
            <person name="Dromer F."/>
            <person name="Young S.K."/>
            <person name="Zeng Q."/>
            <person name="Gargeya S."/>
            <person name="Fitzgerald M."/>
            <person name="Abouelleil A."/>
            <person name="Alvarado L."/>
            <person name="Berlin A.M."/>
            <person name="Chapman S.B."/>
            <person name="Dewar J."/>
            <person name="Goldberg J."/>
            <person name="Griggs A."/>
            <person name="Gujja S."/>
            <person name="Hansen M."/>
            <person name="Howarth C."/>
            <person name="Imamovic A."/>
            <person name="Larimer J."/>
            <person name="McCowan C."/>
            <person name="Murphy C."/>
            <person name="Pearson M."/>
            <person name="Priest M."/>
            <person name="Roberts A."/>
            <person name="Saif S."/>
            <person name="Shea T."/>
            <person name="Sykes S."/>
            <person name="Wortman J."/>
            <person name="Nusbaum C."/>
            <person name="Birren B."/>
        </authorList>
    </citation>
    <scope>NUCLEOTIDE SEQUENCE</scope>
    <source>
        <strain evidence="9">CBS 10737</strain>
    </source>
</reference>
<accession>A0A1B9IDV5</accession>
<dbReference type="EMBL" id="CP144519">
    <property type="protein sequence ID" value="WWC66231.1"/>
    <property type="molecule type" value="Genomic_DNA"/>
</dbReference>
<dbReference type="InterPro" id="IPR050815">
    <property type="entry name" value="TF_fung"/>
</dbReference>
<reference evidence="8" key="1">
    <citation type="submission" date="2013-07" db="EMBL/GenBank/DDBJ databases">
        <title>The Genome Sequence of Cryptococcus pinus CBS10737.</title>
        <authorList>
            <consortium name="The Broad Institute Genome Sequencing Platform"/>
            <person name="Cuomo C."/>
            <person name="Litvintseva A."/>
            <person name="Chen Y."/>
            <person name="Heitman J."/>
            <person name="Sun S."/>
            <person name="Springer D."/>
            <person name="Dromer F."/>
            <person name="Young S.K."/>
            <person name="Zeng Q."/>
            <person name="Gargeya S."/>
            <person name="Fitzgerald M."/>
            <person name="Abouelleil A."/>
            <person name="Alvarado L."/>
            <person name="Berlin A.M."/>
            <person name="Chapman S.B."/>
            <person name="Dewar J."/>
            <person name="Goldberg J."/>
            <person name="Griggs A."/>
            <person name="Gujja S."/>
            <person name="Hansen M."/>
            <person name="Howarth C."/>
            <person name="Imamovic A."/>
            <person name="Larimer J."/>
            <person name="McCowan C."/>
            <person name="Murphy C."/>
            <person name="Pearson M."/>
            <person name="Priest M."/>
            <person name="Roberts A."/>
            <person name="Saif S."/>
            <person name="Shea T."/>
            <person name="Sykes S."/>
            <person name="Wortman J."/>
            <person name="Nusbaum C."/>
            <person name="Birren B."/>
        </authorList>
    </citation>
    <scope>NUCLEOTIDE SEQUENCE [LARGE SCALE GENOMIC DNA]</scope>
    <source>
        <strain evidence="8">CBS 10737</strain>
    </source>
</reference>
<sequence length="907" mass="100644">MNPTPPYDDILEDETLAPLKRNHACLQCKKRKVKCDATKPTCAPCLRSHAHAVRSAHRNGTAQPVLTCTYAEGDSPEPEAGDESKARKKGLSANAGVKRQHVGQGKRDSPDEEKEILKARIAELEARLAMLTPPSSHSGIEPSLPLSSDAYDINGNMPFSQTFTTSTTGPAHVKPILEEIGNSNYTLPDVATIDSIPLPESLGDFSGLDDFFLVPKDWPKGLPLPFLLEHLVETFFNYVPQTSRMLHRSTLLARIKLPPTSPDFPFPGLLHAICASASGYTAWVNNLAPHLLEEAVQRHLALGLDLTTIDDFGLAQAHLAAKAVELTASICIMGSGPLIFQLVQSCILLSDAFFTKGFPMKGWIMGGHPARLLSVLELCNRQPRTIQHKQPFLKAPETDMEREERLITTWMAFVADAGYTLNSNWAPSMMISEVRCNLPTSYEDWCKIEGMKKNPQNAGSHDLYYSHPIEDSFIFVIKGCILMANVAQWLRNWQQREKEPDDELAGCKTEEFRTLNHRIETFSTSLPAALKNIFRYLDSKSMGFDANLLSIHLIPNIATCLLHEPFMQWQPYDPSTITVQRAYDNIMAVLHLIPSNLDITLILTPALAMSLCTIGHFISDFIKHADALKQTQTAMKYRADMRVLINLLDRYGQRHPLGNAFVHFLEQYTRSAEDIVPTDSSEMCKFNVKRVEYVSSAEESILENIEASYINKINNHAETSAQYGKSMINGNISAGPSRSGSISLSSSGISPNTMLSNLSNQPTPESITSTCYSSVGAEGCILDFDSTSSINLVNNNNNGNLSHNQNIQIQQDQINLPISQWDVQSTNKSVADRPAFDNWDKSFHTGFHIGRQPGEQLPMMTFLGNLGTEDSVQPVPIPVPVQNVSTEFENPQWKHNPFNIPGTNVHQ</sequence>
<reference evidence="9" key="4">
    <citation type="submission" date="2024-02" db="EMBL/GenBank/DDBJ databases">
        <title>Comparative genomics of Cryptococcus and Kwoniella reveals pathogenesis evolution and contrasting modes of karyotype evolution via chromosome fusion or intercentromeric recombination.</title>
        <authorList>
            <person name="Coelho M.A."/>
            <person name="David-Palma M."/>
            <person name="Shea T."/>
            <person name="Bowers K."/>
            <person name="McGinley-Smith S."/>
            <person name="Mohammad A.W."/>
            <person name="Gnirke A."/>
            <person name="Yurkov A.M."/>
            <person name="Nowrousian M."/>
            <person name="Sun S."/>
            <person name="Cuomo C.A."/>
            <person name="Heitman J."/>
        </authorList>
    </citation>
    <scope>NUCLEOTIDE SEQUENCE</scope>
    <source>
        <strain evidence="9">CBS 10737</strain>
    </source>
</reference>
<keyword evidence="10" id="KW-1185">Reference proteome</keyword>
<dbReference type="GO" id="GO:0000981">
    <property type="term" value="F:DNA-binding transcription factor activity, RNA polymerase II-specific"/>
    <property type="evidence" value="ECO:0007669"/>
    <property type="project" value="InterPro"/>
</dbReference>
<keyword evidence="3" id="KW-0805">Transcription regulation</keyword>
<protein>
    <recommendedName>
        <fullName evidence="7">Zn(2)-C6 fungal-type domain-containing protein</fullName>
    </recommendedName>
</protein>
<dbReference type="CDD" id="cd00067">
    <property type="entry name" value="GAL4"/>
    <property type="match status" value="1"/>
</dbReference>
<dbReference type="SMART" id="SM00066">
    <property type="entry name" value="GAL4"/>
    <property type="match status" value="1"/>
</dbReference>
<evidence type="ECO:0000256" key="2">
    <source>
        <dbReference type="ARBA" id="ARBA00022723"/>
    </source>
</evidence>
<dbReference type="RefSeq" id="XP_019015107.1">
    <property type="nucleotide sequence ID" value="XM_019152969.1"/>
</dbReference>